<dbReference type="eggNOG" id="ENOG5033146">
    <property type="taxonomic scope" value="Bacteria"/>
</dbReference>
<dbReference type="KEGG" id="cep:Cri9333_2202"/>
<accession>K9VZX1</accession>
<evidence type="ECO:0000313" key="2">
    <source>
        <dbReference type="EMBL" id="AFZ13074.1"/>
    </source>
</evidence>
<dbReference type="RefSeq" id="WP_015203188.1">
    <property type="nucleotide sequence ID" value="NC_019753.1"/>
</dbReference>
<dbReference type="AlphaFoldDB" id="K9VZX1"/>
<evidence type="ECO:0000313" key="3">
    <source>
        <dbReference type="Proteomes" id="UP000010472"/>
    </source>
</evidence>
<evidence type="ECO:0000259" key="1">
    <source>
        <dbReference type="Pfam" id="PF11416"/>
    </source>
</evidence>
<organism evidence="2 3">
    <name type="scientific">Crinalium epipsammum PCC 9333</name>
    <dbReference type="NCBI Taxonomy" id="1173022"/>
    <lineage>
        <taxon>Bacteria</taxon>
        <taxon>Bacillati</taxon>
        <taxon>Cyanobacteriota</taxon>
        <taxon>Cyanophyceae</taxon>
        <taxon>Gomontiellales</taxon>
        <taxon>Gomontiellaceae</taxon>
        <taxon>Crinalium</taxon>
    </lineage>
</organism>
<dbReference type="InterPro" id="IPR021538">
    <property type="entry name" value="Syntaxin-5_N"/>
</dbReference>
<name>K9VZX1_9CYAN</name>
<dbReference type="HOGENOM" id="CLU_158638_0_0_3"/>
<protein>
    <recommendedName>
        <fullName evidence="1">Syntaxin-5 N-terminal Sly1p-binding domain-containing protein</fullName>
    </recommendedName>
</protein>
<reference evidence="2 3" key="1">
    <citation type="submission" date="2012-06" db="EMBL/GenBank/DDBJ databases">
        <title>Finished chromosome of genome of Crinalium epipsammum PCC 9333.</title>
        <authorList>
            <consortium name="US DOE Joint Genome Institute"/>
            <person name="Gugger M."/>
            <person name="Coursin T."/>
            <person name="Rippka R."/>
            <person name="Tandeau De Marsac N."/>
            <person name="Huntemann M."/>
            <person name="Wei C.-L."/>
            <person name="Han J."/>
            <person name="Detter J.C."/>
            <person name="Han C."/>
            <person name="Tapia R."/>
            <person name="Davenport K."/>
            <person name="Daligault H."/>
            <person name="Erkkila T."/>
            <person name="Gu W."/>
            <person name="Munk A.C.C."/>
            <person name="Teshima H."/>
            <person name="Xu Y."/>
            <person name="Chain P."/>
            <person name="Chen A."/>
            <person name="Krypides N."/>
            <person name="Mavromatis K."/>
            <person name="Markowitz V."/>
            <person name="Szeto E."/>
            <person name="Ivanova N."/>
            <person name="Mikhailova N."/>
            <person name="Ovchinnikova G."/>
            <person name="Pagani I."/>
            <person name="Pati A."/>
            <person name="Goodwin L."/>
            <person name="Peters L."/>
            <person name="Pitluck S."/>
            <person name="Woyke T."/>
            <person name="Kerfeld C."/>
        </authorList>
    </citation>
    <scope>NUCLEOTIDE SEQUENCE [LARGE SCALE GENOMIC DNA]</scope>
    <source>
        <strain evidence="2 3">PCC 9333</strain>
    </source>
</reference>
<dbReference type="InterPro" id="IPR047810">
    <property type="entry name" value="PatD-like"/>
</dbReference>
<gene>
    <name evidence="2" type="ORF">Cri9333_2202</name>
</gene>
<sequence length="120" mass="14086">MLPPSHRDRYQEFLQALLQLQKAATTPNQEGASVNAALEKVQQIFTTQILNLSLDQLDLPELSRMQSYLTEIHRLMRMLQMDMMFLQASQHRETKEQRQEAFDHRVKSLIGWCESILQTE</sequence>
<dbReference type="Pfam" id="PF11416">
    <property type="entry name" value="Syntaxin-5_N"/>
    <property type="match status" value="1"/>
</dbReference>
<keyword evidence="3" id="KW-1185">Reference proteome</keyword>
<dbReference type="Proteomes" id="UP000010472">
    <property type="component" value="Chromosome"/>
</dbReference>
<dbReference type="NCBIfam" id="NF037954">
    <property type="entry name" value="het_cyst_PatD"/>
    <property type="match status" value="1"/>
</dbReference>
<dbReference type="EMBL" id="CP003620">
    <property type="protein sequence ID" value="AFZ13074.1"/>
    <property type="molecule type" value="Genomic_DNA"/>
</dbReference>
<feature type="domain" description="Syntaxin-5 N-terminal Sly1p-binding" evidence="1">
    <location>
        <begin position="3"/>
        <end position="22"/>
    </location>
</feature>
<dbReference type="STRING" id="1173022.Cri9333_2202"/>
<proteinExistence type="predicted"/>
<dbReference type="OrthoDB" id="583449at2"/>